<sequence length="138" mass="15011">MVCGVALFACELTGGMAQAKPLESMDCRHLFVEDVRISDHLEQLKKKESADINAGQAPAEQGFFVKLDSVPGIGIMQGVTLSPAGKPIHEDSTEVGMDALQAQLSSVRSIEQRKMCPQIGTQTQERTTILNDQVRMPQ</sequence>
<keyword evidence="2" id="KW-1185">Reference proteome</keyword>
<dbReference type="OrthoDB" id="7270155at2"/>
<evidence type="ECO:0000313" key="1">
    <source>
        <dbReference type="EMBL" id="PAK75318.1"/>
    </source>
</evidence>
<reference evidence="1 2" key="1">
    <citation type="submission" date="2017-04" db="EMBL/GenBank/DDBJ databases">
        <title>Kefir bacterial isolates.</title>
        <authorList>
            <person name="Kim Y."/>
            <person name="Blasche S."/>
            <person name="Patil K.R."/>
        </authorList>
    </citation>
    <scope>NUCLEOTIDE SEQUENCE [LARGE SCALE GENOMIC DNA]</scope>
    <source>
        <strain evidence="1 2">KR</strain>
    </source>
</reference>
<dbReference type="EMBL" id="NCXK01000056">
    <property type="protein sequence ID" value="PAK75318.1"/>
    <property type="molecule type" value="Genomic_DNA"/>
</dbReference>
<comment type="caution">
    <text evidence="1">The sequence shown here is derived from an EMBL/GenBank/DDBJ whole genome shotgun (WGS) entry which is preliminary data.</text>
</comment>
<protein>
    <submittedName>
        <fullName evidence="1">Uncharacterized protein</fullName>
    </submittedName>
</protein>
<name>A0A269XQ25_9PROT</name>
<accession>A0A269XQ25</accession>
<evidence type="ECO:0000313" key="2">
    <source>
        <dbReference type="Proteomes" id="UP000216151"/>
    </source>
</evidence>
<proteinExistence type="predicted"/>
<dbReference type="AlphaFoldDB" id="A0A269XQ25"/>
<organism evidence="1 2">
    <name type="scientific">Acetobacter fabarum</name>
    <dbReference type="NCBI Taxonomy" id="483199"/>
    <lineage>
        <taxon>Bacteria</taxon>
        <taxon>Pseudomonadati</taxon>
        <taxon>Pseudomonadota</taxon>
        <taxon>Alphaproteobacteria</taxon>
        <taxon>Acetobacterales</taxon>
        <taxon>Acetobacteraceae</taxon>
        <taxon>Acetobacter</taxon>
    </lineage>
</organism>
<gene>
    <name evidence="1" type="ORF">B8X00_13520</name>
</gene>
<dbReference type="Proteomes" id="UP000216151">
    <property type="component" value="Unassembled WGS sequence"/>
</dbReference>